<evidence type="ECO:0000313" key="2">
    <source>
        <dbReference type="Proteomes" id="UP001231941"/>
    </source>
</evidence>
<name>A0ABT9J2C2_9BACL</name>
<dbReference type="EMBL" id="JAVAMP010000009">
    <property type="protein sequence ID" value="MDP5275764.1"/>
    <property type="molecule type" value="Genomic_DNA"/>
</dbReference>
<protein>
    <submittedName>
        <fullName evidence="1">Uncharacterized protein</fullName>
    </submittedName>
</protein>
<proteinExistence type="predicted"/>
<reference evidence="1 2" key="1">
    <citation type="submission" date="2023-08" db="EMBL/GenBank/DDBJ databases">
        <authorList>
            <person name="Park J.-S."/>
        </authorList>
    </citation>
    <scope>NUCLEOTIDE SEQUENCE [LARGE SCALE GENOMIC DNA]</scope>
    <source>
        <strain evidence="1 2">2205SS18-9</strain>
    </source>
</reference>
<dbReference type="Proteomes" id="UP001231941">
    <property type="component" value="Unassembled WGS sequence"/>
</dbReference>
<evidence type="ECO:0000313" key="1">
    <source>
        <dbReference type="EMBL" id="MDP5275764.1"/>
    </source>
</evidence>
<dbReference type="RefSeq" id="WP_305993073.1">
    <property type="nucleotide sequence ID" value="NZ_JAVAMP010000009.1"/>
</dbReference>
<keyword evidence="2" id="KW-1185">Reference proteome</keyword>
<gene>
    <name evidence="1" type="ORF">Q5Y73_16765</name>
</gene>
<sequence>MGAFDQSICDCCVCPMQCVLDQLEKVGDPVTISTIRGGTDIVTITNVEDFILTGELANQDEIYFPICNVSAVEFNPESKIDLKPSVKNTGVCSCCEDPANKFITAFDKNQIVNINFLDGSVSGFVVDVGEGIVVMQGGNGASFFSAISICKINQLFIEV</sequence>
<accession>A0ABT9J2C2</accession>
<organism evidence="1 2">
    <name type="scientific">Chengkuizengella axinellae</name>
    <dbReference type="NCBI Taxonomy" id="3064388"/>
    <lineage>
        <taxon>Bacteria</taxon>
        <taxon>Bacillati</taxon>
        <taxon>Bacillota</taxon>
        <taxon>Bacilli</taxon>
        <taxon>Bacillales</taxon>
        <taxon>Paenibacillaceae</taxon>
        <taxon>Chengkuizengella</taxon>
    </lineage>
</organism>
<comment type="caution">
    <text evidence="1">The sequence shown here is derived from an EMBL/GenBank/DDBJ whole genome shotgun (WGS) entry which is preliminary data.</text>
</comment>